<feature type="region of interest" description="Disordered" evidence="1">
    <location>
        <begin position="1"/>
        <end position="22"/>
    </location>
</feature>
<feature type="non-terminal residue" evidence="2">
    <location>
        <position position="89"/>
    </location>
</feature>
<name>A0A426Z8I7_ENSVE</name>
<sequence length="89" mass="9917">MTGAMELQLDDGPRSSLSIGPGFERCSGISPKFARRFAEGIEKLAGNTLGDRGRRLEDSPQEYRRLPNWREGGFGQLYLTYAPLQCPLL</sequence>
<dbReference type="AlphaFoldDB" id="A0A426Z8I7"/>
<organism evidence="2 3">
    <name type="scientific">Ensete ventricosum</name>
    <name type="common">Abyssinian banana</name>
    <name type="synonym">Musa ensete</name>
    <dbReference type="NCBI Taxonomy" id="4639"/>
    <lineage>
        <taxon>Eukaryota</taxon>
        <taxon>Viridiplantae</taxon>
        <taxon>Streptophyta</taxon>
        <taxon>Embryophyta</taxon>
        <taxon>Tracheophyta</taxon>
        <taxon>Spermatophyta</taxon>
        <taxon>Magnoliopsida</taxon>
        <taxon>Liliopsida</taxon>
        <taxon>Zingiberales</taxon>
        <taxon>Musaceae</taxon>
        <taxon>Ensete</taxon>
    </lineage>
</organism>
<protein>
    <submittedName>
        <fullName evidence="2">Uncharacterized protein</fullName>
    </submittedName>
</protein>
<accession>A0A426Z8I7</accession>
<proteinExistence type="predicted"/>
<comment type="caution">
    <text evidence="2">The sequence shown here is derived from an EMBL/GenBank/DDBJ whole genome shotgun (WGS) entry which is preliminary data.</text>
</comment>
<evidence type="ECO:0000313" key="2">
    <source>
        <dbReference type="EMBL" id="RRT60275.1"/>
    </source>
</evidence>
<evidence type="ECO:0000256" key="1">
    <source>
        <dbReference type="SAM" id="MobiDB-lite"/>
    </source>
</evidence>
<reference evidence="2 3" key="1">
    <citation type="journal article" date="2014" name="Agronomy (Basel)">
        <title>A Draft Genome Sequence for Ensete ventricosum, the Drought-Tolerant Tree Against Hunger.</title>
        <authorList>
            <person name="Harrison J."/>
            <person name="Moore K.A."/>
            <person name="Paszkiewicz K."/>
            <person name="Jones T."/>
            <person name="Grant M."/>
            <person name="Ambacheew D."/>
            <person name="Muzemil S."/>
            <person name="Studholme D.J."/>
        </authorList>
    </citation>
    <scope>NUCLEOTIDE SEQUENCE [LARGE SCALE GENOMIC DNA]</scope>
</reference>
<evidence type="ECO:0000313" key="3">
    <source>
        <dbReference type="Proteomes" id="UP000287651"/>
    </source>
</evidence>
<dbReference type="Proteomes" id="UP000287651">
    <property type="component" value="Unassembled WGS sequence"/>
</dbReference>
<gene>
    <name evidence="2" type="ORF">B296_00012875</name>
</gene>
<dbReference type="EMBL" id="AMZH03007859">
    <property type="protein sequence ID" value="RRT60275.1"/>
    <property type="molecule type" value="Genomic_DNA"/>
</dbReference>